<keyword evidence="1" id="KW-0227">DNA damage</keyword>
<organism evidence="3 4">
    <name type="scientific">Candidatus Curtissbacteria bacterium RIFCSPHIGHO2_02_FULL_40_16b</name>
    <dbReference type="NCBI Taxonomy" id="1797714"/>
    <lineage>
        <taxon>Bacteria</taxon>
        <taxon>Candidatus Curtissiibacteriota</taxon>
    </lineage>
</organism>
<dbReference type="PANTHER" id="PTHR42942:SF1">
    <property type="entry name" value="ALKYLTRANSFERASE-LIKE PROTEIN 1"/>
    <property type="match status" value="1"/>
</dbReference>
<dbReference type="Pfam" id="PF01035">
    <property type="entry name" value="DNA_binding_1"/>
    <property type="match status" value="1"/>
</dbReference>
<protein>
    <recommendedName>
        <fullName evidence="2">Methylated-DNA-[protein]-cysteine S-methyltransferase DNA binding domain-containing protein</fullName>
    </recommendedName>
</protein>
<dbReference type="CDD" id="cd06445">
    <property type="entry name" value="ATase"/>
    <property type="match status" value="1"/>
</dbReference>
<dbReference type="AlphaFoldDB" id="A0A1F5GBL3"/>
<reference evidence="3 4" key="1">
    <citation type="journal article" date="2016" name="Nat. Commun.">
        <title>Thousands of microbial genomes shed light on interconnected biogeochemical processes in an aquifer system.</title>
        <authorList>
            <person name="Anantharaman K."/>
            <person name="Brown C.T."/>
            <person name="Hug L.A."/>
            <person name="Sharon I."/>
            <person name="Castelle C.J."/>
            <person name="Probst A.J."/>
            <person name="Thomas B.C."/>
            <person name="Singh A."/>
            <person name="Wilkins M.J."/>
            <person name="Karaoz U."/>
            <person name="Brodie E.L."/>
            <person name="Williams K.H."/>
            <person name="Hubbard S.S."/>
            <person name="Banfield J.F."/>
        </authorList>
    </citation>
    <scope>NUCLEOTIDE SEQUENCE [LARGE SCALE GENOMIC DNA]</scope>
</reference>
<dbReference type="GO" id="GO:0003824">
    <property type="term" value="F:catalytic activity"/>
    <property type="evidence" value="ECO:0007669"/>
    <property type="project" value="InterPro"/>
</dbReference>
<gene>
    <name evidence="3" type="ORF">A3D04_01265</name>
</gene>
<dbReference type="InterPro" id="IPR052520">
    <property type="entry name" value="ATL_DNA_repair"/>
</dbReference>
<evidence type="ECO:0000313" key="4">
    <source>
        <dbReference type="Proteomes" id="UP000177369"/>
    </source>
</evidence>
<evidence type="ECO:0000259" key="2">
    <source>
        <dbReference type="Pfam" id="PF01035"/>
    </source>
</evidence>
<name>A0A1F5GBL3_9BACT</name>
<dbReference type="InterPro" id="IPR036388">
    <property type="entry name" value="WH-like_DNA-bd_sf"/>
</dbReference>
<comment type="caution">
    <text evidence="3">The sequence shown here is derived from an EMBL/GenBank/DDBJ whole genome shotgun (WGS) entry which is preliminary data.</text>
</comment>
<accession>A0A1F5GBL3</accession>
<dbReference type="PANTHER" id="PTHR42942">
    <property type="entry name" value="6-O-METHYLGUANINE DNA METHYLTRANSFERASE"/>
    <property type="match status" value="1"/>
</dbReference>
<evidence type="ECO:0000256" key="1">
    <source>
        <dbReference type="ARBA" id="ARBA00022763"/>
    </source>
</evidence>
<sequence>MVGSFREEVYKMVRRVPRGKVTTYGEIARMIHLRGEKFSHLGGGNLSRQVGWALHQNRDSNTPCHRVVDRNGRLAPNFAFGGAVEQKRRLEVEGVNFSDEIHVDLKKNIW</sequence>
<feature type="domain" description="Methylated-DNA-[protein]-cysteine S-methyltransferase DNA binding" evidence="2">
    <location>
        <begin position="5"/>
        <end position="95"/>
    </location>
</feature>
<dbReference type="SUPFAM" id="SSF46767">
    <property type="entry name" value="Methylated DNA-protein cysteine methyltransferase, C-terminal domain"/>
    <property type="match status" value="1"/>
</dbReference>
<dbReference type="InterPro" id="IPR036217">
    <property type="entry name" value="MethylDNA_cys_MeTrfase_DNAb"/>
</dbReference>
<dbReference type="GO" id="GO:0006281">
    <property type="term" value="P:DNA repair"/>
    <property type="evidence" value="ECO:0007669"/>
    <property type="project" value="InterPro"/>
</dbReference>
<dbReference type="InterPro" id="IPR014048">
    <property type="entry name" value="MethylDNA_cys_MeTrfase_DNA-bd"/>
</dbReference>
<dbReference type="EMBL" id="MFBD01000008">
    <property type="protein sequence ID" value="OGD89248.1"/>
    <property type="molecule type" value="Genomic_DNA"/>
</dbReference>
<dbReference type="STRING" id="1797714.A3D04_01265"/>
<dbReference type="Proteomes" id="UP000177369">
    <property type="component" value="Unassembled WGS sequence"/>
</dbReference>
<proteinExistence type="predicted"/>
<evidence type="ECO:0000313" key="3">
    <source>
        <dbReference type="EMBL" id="OGD89248.1"/>
    </source>
</evidence>
<dbReference type="Gene3D" id="1.10.10.10">
    <property type="entry name" value="Winged helix-like DNA-binding domain superfamily/Winged helix DNA-binding domain"/>
    <property type="match status" value="1"/>
</dbReference>